<dbReference type="InterPro" id="IPR036393">
    <property type="entry name" value="AceGlu_kinase-like_sf"/>
</dbReference>
<organism evidence="2 3">
    <name type="scientific">Mesorhizobium denitrificans</name>
    <dbReference type="NCBI Taxonomy" id="2294114"/>
    <lineage>
        <taxon>Bacteria</taxon>
        <taxon>Pseudomonadati</taxon>
        <taxon>Pseudomonadota</taxon>
        <taxon>Alphaproteobacteria</taxon>
        <taxon>Hyphomicrobiales</taxon>
        <taxon>Phyllobacteriaceae</taxon>
        <taxon>Mesorhizobium</taxon>
    </lineage>
</organism>
<evidence type="ECO:0000313" key="2">
    <source>
        <dbReference type="EMBL" id="RFC66791.1"/>
    </source>
</evidence>
<proteinExistence type="predicted"/>
<dbReference type="AlphaFoldDB" id="A0A371XC72"/>
<evidence type="ECO:0000313" key="3">
    <source>
        <dbReference type="Proteomes" id="UP000262379"/>
    </source>
</evidence>
<dbReference type="SUPFAM" id="SSF53633">
    <property type="entry name" value="Carbamate kinase-like"/>
    <property type="match status" value="1"/>
</dbReference>
<gene>
    <name evidence="2" type="ORF">DY251_14760</name>
</gene>
<dbReference type="Proteomes" id="UP000262379">
    <property type="component" value="Unassembled WGS sequence"/>
</dbReference>
<protein>
    <submittedName>
        <fullName evidence="2">Dihydroneopterin aldolase</fullName>
    </submittedName>
</protein>
<keyword evidence="3" id="KW-1185">Reference proteome</keyword>
<comment type="caution">
    <text evidence="2">The sequence shown here is derived from an EMBL/GenBank/DDBJ whole genome shotgun (WGS) entry which is preliminary data.</text>
</comment>
<dbReference type="RefSeq" id="WP_116624682.1">
    <property type="nucleotide sequence ID" value="NZ_QURN01000011.1"/>
</dbReference>
<evidence type="ECO:0000259" key="1">
    <source>
        <dbReference type="Pfam" id="PF00696"/>
    </source>
</evidence>
<accession>A0A371XC72</accession>
<feature type="domain" description="Aspartate/glutamate/uridylate kinase" evidence="1">
    <location>
        <begin position="3"/>
        <end position="145"/>
    </location>
</feature>
<dbReference type="Gene3D" id="3.40.1160.10">
    <property type="entry name" value="Acetylglutamate kinase-like"/>
    <property type="match status" value="1"/>
</dbReference>
<dbReference type="EMBL" id="QURN01000011">
    <property type="protein sequence ID" value="RFC66791.1"/>
    <property type="molecule type" value="Genomic_DNA"/>
</dbReference>
<reference evidence="3" key="1">
    <citation type="submission" date="2018-08" db="EMBL/GenBank/DDBJ databases">
        <authorList>
            <person name="Im W.T."/>
        </authorList>
    </citation>
    <scope>NUCLEOTIDE SEQUENCE [LARGE SCALE GENOMIC DNA]</scope>
    <source>
        <strain evidence="3">LA-28</strain>
    </source>
</reference>
<dbReference type="Pfam" id="PF00696">
    <property type="entry name" value="AA_kinase"/>
    <property type="match status" value="1"/>
</dbReference>
<dbReference type="InterPro" id="IPR001048">
    <property type="entry name" value="Asp/Glu/Uridylate_kinase"/>
</dbReference>
<sequence length="205" mass="21731">MNCAVVKLGGSAATAASLPLWLAAIEASTLPLVIVPGGGPFADAVREAQPPLGFSDRAAHVMALLAMEQFGQVLIDRTTRLDPARGIQDIRTALGKNRIPVWLPTQMALSEPTIPASWDVTSDSLAAWLCQTLDATALVLIKQTDDFAPHDTPETLSARGIVDTAFPHFAAQIPALYLAGPRHLAFARDTLPGERIARAPVRKAG</sequence>
<name>A0A371XC72_9HYPH</name>